<proteinExistence type="predicted"/>
<dbReference type="AlphaFoldDB" id="A0A628ZCQ5"/>
<dbReference type="EMBL" id="AAMBNR010000013">
    <property type="protein sequence ID" value="EDF6615982.1"/>
    <property type="molecule type" value="Genomic_DNA"/>
</dbReference>
<organism evidence="1">
    <name type="scientific">Salmonella newport</name>
    <dbReference type="NCBI Taxonomy" id="108619"/>
    <lineage>
        <taxon>Bacteria</taxon>
        <taxon>Pseudomonadati</taxon>
        <taxon>Pseudomonadota</taxon>
        <taxon>Gammaproteobacteria</taxon>
        <taxon>Enterobacterales</taxon>
        <taxon>Enterobacteriaceae</taxon>
        <taxon>Salmonella</taxon>
    </lineage>
</organism>
<reference evidence="1" key="1">
    <citation type="submission" date="2018-07" db="EMBL/GenBank/DDBJ databases">
        <authorList>
            <consortium name="PulseNet: The National Subtyping Network for Foodborne Disease Surveillance"/>
            <person name="Tarr C.L."/>
            <person name="Trees E."/>
            <person name="Katz L.S."/>
            <person name="Carleton-Romer H.A."/>
            <person name="Stroika S."/>
            <person name="Kucerova Z."/>
            <person name="Roache K.F."/>
            <person name="Sabol A.L."/>
            <person name="Besser J."/>
            <person name="Gerner-Smidt P."/>
        </authorList>
    </citation>
    <scope>NUCLEOTIDE SEQUENCE</scope>
    <source>
        <strain evidence="1">PNUSAS007861</strain>
    </source>
</reference>
<sequence>MNEQRAIELLQAQVRDYARQRAKDVARGAETPRLAALLVQKYGEGVVDALAVVFDSARSVDPVMSVVDEEVSRIDPLWQEHNRERWAGRPADVVAN</sequence>
<name>A0A628ZCQ5_SALNE</name>
<protein>
    <submittedName>
        <fullName evidence="1">Uncharacterized protein</fullName>
    </submittedName>
</protein>
<evidence type="ECO:0000313" key="1">
    <source>
        <dbReference type="EMBL" id="EDF6615982.1"/>
    </source>
</evidence>
<accession>A0A628ZCQ5</accession>
<comment type="caution">
    <text evidence="1">The sequence shown here is derived from an EMBL/GenBank/DDBJ whole genome shotgun (WGS) entry which is preliminary data.</text>
</comment>
<gene>
    <name evidence="1" type="ORF">B1B77_22310</name>
</gene>